<accession>A0A973W8V3</accession>
<comment type="caution">
    <text evidence="1">The sequence shown here is derived from an EMBL/GenBank/DDBJ whole genome shotgun (WGS) entry which is preliminary data.</text>
</comment>
<reference evidence="1" key="1">
    <citation type="submission" date="2020-06" db="EMBL/GenBank/DDBJ databases">
        <title>Whole Genome Sequence of Bradyrhizobium sp. Strain 1S1.</title>
        <authorList>
            <person name="Bromfield E.S.P."/>
            <person name="Cloutier S."/>
        </authorList>
    </citation>
    <scope>NUCLEOTIDE SEQUENCE [LARGE SCALE GENOMIC DNA]</scope>
    <source>
        <strain evidence="1">1S1</strain>
    </source>
</reference>
<dbReference type="RefSeq" id="WP_166213704.1">
    <property type="nucleotide sequence ID" value="NZ_CP088285.1"/>
</dbReference>
<proteinExistence type="predicted"/>
<gene>
    <name evidence="1" type="ORF">HAP48_042120</name>
</gene>
<evidence type="ECO:0000313" key="1">
    <source>
        <dbReference type="EMBL" id="NVI49325.1"/>
    </source>
</evidence>
<protein>
    <submittedName>
        <fullName evidence="1">Uncharacterized protein</fullName>
    </submittedName>
</protein>
<sequence>MKKNPDDEDAAAAIRMLMKIYDAAGDNTTSTLSMKLQNAYSGEIRRLAPSRR</sequence>
<dbReference type="AlphaFoldDB" id="A0A973W8V3"/>
<organism evidence="1">
    <name type="scientific">Bradyrhizobium septentrionale</name>
    <dbReference type="NCBI Taxonomy" id="1404411"/>
    <lineage>
        <taxon>Bacteria</taxon>
        <taxon>Pseudomonadati</taxon>
        <taxon>Pseudomonadota</taxon>
        <taxon>Alphaproteobacteria</taxon>
        <taxon>Hyphomicrobiales</taxon>
        <taxon>Nitrobacteraceae</taxon>
        <taxon>Bradyrhizobium</taxon>
    </lineage>
</organism>
<name>A0A973W8V3_9BRAD</name>
<dbReference type="EMBL" id="JAAOLE020000001">
    <property type="protein sequence ID" value="NVI49325.1"/>
    <property type="molecule type" value="Genomic_DNA"/>
</dbReference>